<dbReference type="EMBL" id="AP028947">
    <property type="protein sequence ID" value="BET25857.1"/>
    <property type="molecule type" value="Genomic_DNA"/>
</dbReference>
<evidence type="ECO:0000256" key="1">
    <source>
        <dbReference type="ARBA" id="ARBA00004651"/>
    </source>
</evidence>
<gene>
    <name evidence="8" type="ORF">RGQ30_13580</name>
</gene>
<evidence type="ECO:0000313" key="8">
    <source>
        <dbReference type="EMBL" id="BET25857.1"/>
    </source>
</evidence>
<protein>
    <submittedName>
        <fullName evidence="8">ABC transporter permease</fullName>
    </submittedName>
</protein>
<dbReference type="RefSeq" id="WP_130556625.1">
    <property type="nucleotide sequence ID" value="NZ_AP028947.1"/>
</dbReference>
<evidence type="ECO:0000256" key="2">
    <source>
        <dbReference type="ARBA" id="ARBA00022475"/>
    </source>
</evidence>
<name>A0AA86MI58_9BURK</name>
<feature type="transmembrane region" description="Helical" evidence="6">
    <location>
        <begin position="271"/>
        <end position="294"/>
    </location>
</feature>
<accession>A0AA86MI58</accession>
<dbReference type="Proteomes" id="UP001329151">
    <property type="component" value="Chromosome"/>
</dbReference>
<keyword evidence="3 6" id="KW-0812">Transmembrane</keyword>
<organism evidence="8 9">
    <name type="scientific">Limnobacter thiooxidans</name>
    <dbReference type="NCBI Taxonomy" id="131080"/>
    <lineage>
        <taxon>Bacteria</taxon>
        <taxon>Pseudomonadati</taxon>
        <taxon>Pseudomonadota</taxon>
        <taxon>Betaproteobacteria</taxon>
        <taxon>Burkholderiales</taxon>
        <taxon>Burkholderiaceae</taxon>
        <taxon>Limnobacter</taxon>
    </lineage>
</organism>
<evidence type="ECO:0000259" key="7">
    <source>
        <dbReference type="Pfam" id="PF02687"/>
    </source>
</evidence>
<evidence type="ECO:0000256" key="3">
    <source>
        <dbReference type="ARBA" id="ARBA00022692"/>
    </source>
</evidence>
<dbReference type="Pfam" id="PF02687">
    <property type="entry name" value="FtsX"/>
    <property type="match status" value="2"/>
</dbReference>
<keyword evidence="4 6" id="KW-1133">Transmembrane helix</keyword>
<dbReference type="GO" id="GO:0005886">
    <property type="term" value="C:plasma membrane"/>
    <property type="evidence" value="ECO:0007669"/>
    <property type="project" value="UniProtKB-SubCell"/>
</dbReference>
<feature type="transmembrane region" description="Helical" evidence="6">
    <location>
        <begin position="488"/>
        <end position="515"/>
    </location>
</feature>
<dbReference type="AlphaFoldDB" id="A0AA86MI58"/>
<proteinExistence type="predicted"/>
<feature type="domain" description="ABC3 transporter permease C-terminal" evidence="7">
    <location>
        <begin position="735"/>
        <end position="850"/>
    </location>
</feature>
<feature type="transmembrane region" description="Helical" evidence="6">
    <location>
        <begin position="318"/>
        <end position="341"/>
    </location>
</feature>
<feature type="transmembrane region" description="Helical" evidence="6">
    <location>
        <begin position="419"/>
        <end position="438"/>
    </location>
</feature>
<feature type="transmembrane region" description="Helical" evidence="6">
    <location>
        <begin position="824"/>
        <end position="843"/>
    </location>
</feature>
<keyword evidence="2" id="KW-1003">Cell membrane</keyword>
<dbReference type="KEGG" id="lto:RGQ30_13580"/>
<evidence type="ECO:0000256" key="5">
    <source>
        <dbReference type="ARBA" id="ARBA00023136"/>
    </source>
</evidence>
<evidence type="ECO:0000256" key="6">
    <source>
        <dbReference type="SAM" id="Phobius"/>
    </source>
</evidence>
<comment type="subcellular location">
    <subcellularLocation>
        <location evidence="1">Cell membrane</location>
        <topology evidence="1">Multi-pass membrane protein</topology>
    </subcellularLocation>
</comment>
<keyword evidence="5 6" id="KW-0472">Membrane</keyword>
<dbReference type="InterPro" id="IPR003838">
    <property type="entry name" value="ABC3_permease_C"/>
</dbReference>
<feature type="transmembrane region" description="Helical" evidence="6">
    <location>
        <begin position="780"/>
        <end position="804"/>
    </location>
</feature>
<sequence length="860" mass="91717">MHLLSKCLPGLYPALLLKLQLFSGALRDQPVKWLIATLSIAVGVGLGFAVHLIHKQALDQFNNGVRQFSGQADLQLLPHSNLLPETVLDTLVTLPEVAVASPVIDLQVTVDGFDKPVRWLGLDVFTAAAVTPNFIGQADTKAQEEATQGDIPLLNSSNVFTSPALREQLPGGSVNLSTLHNSQAQQWKIAGSVPAAGTGQLLAVADIAAVQWRLGTLGQISRVDLKLQEGTSPAAFQARYATQFKALGRLETPSEQGTRGASVSQAYRANLSILAMVALLTGGFLTFSTQMLAVAQRSRQWALLAALGARASSLRTQVLFESMCCGVVGGTLGVAMGWGLATAVVHTLGVDLGAGYFQAAQDGVPLTVVDALLFGGFGVLATLLGGLSPAFQTGQMALHQRLRAGTEEAGLQFANKAHWLGMVLCLLAVACLWIPPYGNIPVGGYLAVAFGLFGGIAMIGLVVRALIRPPAQLAALADLAKSRLASTPNLLAVGLSGVVASFALVVAMHVMIYSFRFSLDNWLTQVLPAPLYVKLNNATIPAFPDDFQSAVAALPGVDLLEFWGQQSIVLDPKRPAVELIARPVSLEAAAQRLPMTGNTLDVPNTGTLPVWVSEPMTDLYGLKAGSVFELQLDQGKRVPATVMGVWRDYTRQHGAIVLPKAELLEQFGIQFKDTQGAVWPASGVSVQDMVLRIQQASSNTPLDGKIDFAEPGEIRQLSLDIFDRSFAVTYLLEIAAVVIGLFGVGTTFSAMALQRKREFALLGAMGASPSWMLRLIAREALIASAVAALVGLIIGLAFAAILIFVVNPQSFHWTMEWFTPWRDLFIMVAVLIAMSSATVTLSLRNTLNTQLVNQLKEDWA</sequence>
<feature type="transmembrane region" description="Helical" evidence="6">
    <location>
        <begin position="730"/>
        <end position="753"/>
    </location>
</feature>
<evidence type="ECO:0000256" key="4">
    <source>
        <dbReference type="ARBA" id="ARBA00022989"/>
    </source>
</evidence>
<feature type="transmembrane region" description="Helical" evidence="6">
    <location>
        <begin position="371"/>
        <end position="391"/>
    </location>
</feature>
<feature type="domain" description="ABC3 transporter permease C-terminal" evidence="7">
    <location>
        <begin position="273"/>
        <end position="393"/>
    </location>
</feature>
<dbReference type="InterPro" id="IPR038766">
    <property type="entry name" value="Membrane_comp_ABC_pdt"/>
</dbReference>
<evidence type="ECO:0000313" key="9">
    <source>
        <dbReference type="Proteomes" id="UP001329151"/>
    </source>
</evidence>
<dbReference type="PANTHER" id="PTHR30287:SF2">
    <property type="entry name" value="BLL1001 PROTEIN"/>
    <property type="match status" value="1"/>
</dbReference>
<reference evidence="8 9" key="1">
    <citation type="submission" date="2023-10" db="EMBL/GenBank/DDBJ databases">
        <title>Complete Genome Sequence of Limnobacter thiooxidans CS-K2T, Isolated from freshwater lake sediments in Bavaria, Germany.</title>
        <authorList>
            <person name="Naruki M."/>
            <person name="Watanabe A."/>
            <person name="Warashina T."/>
            <person name="Morita T."/>
            <person name="Arakawa K."/>
        </authorList>
    </citation>
    <scope>NUCLEOTIDE SEQUENCE [LARGE SCALE GENOMIC DNA]</scope>
    <source>
        <strain evidence="8 9">CS-K2</strain>
    </source>
</reference>
<keyword evidence="9" id="KW-1185">Reference proteome</keyword>
<feature type="transmembrane region" description="Helical" evidence="6">
    <location>
        <begin position="444"/>
        <end position="467"/>
    </location>
</feature>
<dbReference type="PANTHER" id="PTHR30287">
    <property type="entry name" value="MEMBRANE COMPONENT OF PREDICTED ABC SUPERFAMILY METABOLITE UPTAKE TRANSPORTER"/>
    <property type="match status" value="1"/>
</dbReference>